<sequence>MAGKIRGLVVQGGGMRGIYSAGAVAGLADAGLARSFAHIFASSSGAINAAYLMSEQTDLVAAGYAEHLNSDSPFIRYWRLNKLVDIDFLIDNILRHSELPLNVKAVIDSPTILHVILTEFMTARPFEISSKEVAARDSSGDLLFEVFRATTALPVFYNRVIDIAGIKFVDGGISDAIPLIRAIEAGCTDIIVVTTRDSSFRRKRTAGFKRGLGRLVLAKHPRSLRDQLLNEDKLFNNTMNLLQEWGILGGDVRIT</sequence>
<evidence type="ECO:0000256" key="3">
    <source>
        <dbReference type="ARBA" id="ARBA00023098"/>
    </source>
</evidence>
<feature type="non-terminal residue" evidence="5">
    <location>
        <position position="255"/>
    </location>
</feature>
<dbReference type="PANTHER" id="PTHR14226:SF64">
    <property type="entry name" value="PNPLA DOMAIN-CONTAINING PROTEIN"/>
    <property type="match status" value="1"/>
</dbReference>
<dbReference type="GO" id="GO:0016042">
    <property type="term" value="P:lipid catabolic process"/>
    <property type="evidence" value="ECO:0007669"/>
    <property type="project" value="UniProtKB-KW"/>
</dbReference>
<evidence type="ECO:0000259" key="4">
    <source>
        <dbReference type="PROSITE" id="PS51635"/>
    </source>
</evidence>
<feature type="domain" description="PNPLA" evidence="4">
    <location>
        <begin position="8"/>
        <end position="183"/>
    </location>
</feature>
<dbReference type="InterPro" id="IPR002641">
    <property type="entry name" value="PNPLA_dom"/>
</dbReference>
<reference evidence="5" key="1">
    <citation type="submission" date="2018-05" db="EMBL/GenBank/DDBJ databases">
        <authorList>
            <person name="Lanie J.A."/>
            <person name="Ng W.-L."/>
            <person name="Kazmierczak K.M."/>
            <person name="Andrzejewski T.M."/>
            <person name="Davidsen T.M."/>
            <person name="Wayne K.J."/>
            <person name="Tettelin H."/>
            <person name="Glass J.I."/>
            <person name="Rusch D."/>
            <person name="Podicherti R."/>
            <person name="Tsui H.-C.T."/>
            <person name="Winkler M.E."/>
        </authorList>
    </citation>
    <scope>NUCLEOTIDE SEQUENCE</scope>
</reference>
<evidence type="ECO:0000256" key="1">
    <source>
        <dbReference type="ARBA" id="ARBA00022801"/>
    </source>
</evidence>
<keyword evidence="3" id="KW-0443">Lipid metabolism</keyword>
<proteinExistence type="predicted"/>
<dbReference type="Pfam" id="PF01734">
    <property type="entry name" value="Patatin"/>
    <property type="match status" value="1"/>
</dbReference>
<keyword evidence="1" id="KW-0378">Hydrolase</keyword>
<protein>
    <recommendedName>
        <fullName evidence="4">PNPLA domain-containing protein</fullName>
    </recommendedName>
</protein>
<dbReference type="InterPro" id="IPR016035">
    <property type="entry name" value="Acyl_Trfase/lysoPLipase"/>
</dbReference>
<dbReference type="EMBL" id="UINC01173494">
    <property type="protein sequence ID" value="SVD79122.1"/>
    <property type="molecule type" value="Genomic_DNA"/>
</dbReference>
<dbReference type="SUPFAM" id="SSF52151">
    <property type="entry name" value="FabD/lysophospholipase-like"/>
    <property type="match status" value="1"/>
</dbReference>
<keyword evidence="2" id="KW-0442">Lipid degradation</keyword>
<dbReference type="Gene3D" id="3.40.1090.10">
    <property type="entry name" value="Cytosolic phospholipase A2 catalytic domain"/>
    <property type="match status" value="2"/>
</dbReference>
<dbReference type="GO" id="GO:0016787">
    <property type="term" value="F:hydrolase activity"/>
    <property type="evidence" value="ECO:0007669"/>
    <property type="project" value="UniProtKB-KW"/>
</dbReference>
<dbReference type="PROSITE" id="PS51635">
    <property type="entry name" value="PNPLA"/>
    <property type="match status" value="1"/>
</dbReference>
<dbReference type="PANTHER" id="PTHR14226">
    <property type="entry name" value="NEUROPATHY TARGET ESTERASE/SWISS CHEESE D.MELANOGASTER"/>
    <property type="match status" value="1"/>
</dbReference>
<dbReference type="AlphaFoldDB" id="A0A382Y720"/>
<evidence type="ECO:0000313" key="5">
    <source>
        <dbReference type="EMBL" id="SVD79122.1"/>
    </source>
</evidence>
<dbReference type="InterPro" id="IPR050301">
    <property type="entry name" value="NTE"/>
</dbReference>
<name>A0A382Y720_9ZZZZ</name>
<accession>A0A382Y720</accession>
<gene>
    <name evidence="5" type="ORF">METZ01_LOCUS431976</name>
</gene>
<evidence type="ECO:0000256" key="2">
    <source>
        <dbReference type="ARBA" id="ARBA00022963"/>
    </source>
</evidence>
<organism evidence="5">
    <name type="scientific">marine metagenome</name>
    <dbReference type="NCBI Taxonomy" id="408172"/>
    <lineage>
        <taxon>unclassified sequences</taxon>
        <taxon>metagenomes</taxon>
        <taxon>ecological metagenomes</taxon>
    </lineage>
</organism>